<organism evidence="2 3">
    <name type="scientific">Paludibacter propionicigenes (strain DSM 17365 / JCM 13257 / WB4)</name>
    <dbReference type="NCBI Taxonomy" id="694427"/>
    <lineage>
        <taxon>Bacteria</taxon>
        <taxon>Pseudomonadati</taxon>
        <taxon>Bacteroidota</taxon>
        <taxon>Bacteroidia</taxon>
        <taxon>Bacteroidales</taxon>
        <taxon>Paludibacteraceae</taxon>
        <taxon>Paludibacter</taxon>
    </lineage>
</organism>
<keyword evidence="3" id="KW-1185">Reference proteome</keyword>
<name>E4T0U4_PALPW</name>
<feature type="transmembrane region" description="Helical" evidence="1">
    <location>
        <begin position="6"/>
        <end position="23"/>
    </location>
</feature>
<sequence>MVYVLITVGAFISIITTSIFKSVKDSSKFRKTKKAAIVIISFLVFITFCFFLLNQKGYQ</sequence>
<dbReference type="KEGG" id="ppn:Palpr_0057"/>
<dbReference type="Proteomes" id="UP000008718">
    <property type="component" value="Chromosome"/>
</dbReference>
<evidence type="ECO:0000256" key="1">
    <source>
        <dbReference type="SAM" id="Phobius"/>
    </source>
</evidence>
<gene>
    <name evidence="2" type="ordered locus">Palpr_0057</name>
</gene>
<reference evidence="2 3" key="2">
    <citation type="journal article" date="2011" name="Stand. Genomic Sci.">
        <title>Complete genome sequence of Paludibacter propionicigenes type strain (WB4).</title>
        <authorList>
            <person name="Gronow S."/>
            <person name="Munk C."/>
            <person name="Lapidus A."/>
            <person name="Nolan M."/>
            <person name="Lucas S."/>
            <person name="Hammon N."/>
            <person name="Deshpande S."/>
            <person name="Cheng J.F."/>
            <person name="Tapia R."/>
            <person name="Han C."/>
            <person name="Goodwin L."/>
            <person name="Pitluck S."/>
            <person name="Liolios K."/>
            <person name="Ivanova N."/>
            <person name="Mavromatis K."/>
            <person name="Mikhailova N."/>
            <person name="Pati A."/>
            <person name="Chen A."/>
            <person name="Palaniappan K."/>
            <person name="Land M."/>
            <person name="Hauser L."/>
            <person name="Chang Y.J."/>
            <person name="Jeffries C.D."/>
            <person name="Brambilla E."/>
            <person name="Rohde M."/>
            <person name="Goker M."/>
            <person name="Detter J.C."/>
            <person name="Woyke T."/>
            <person name="Bristow J."/>
            <person name="Eisen J.A."/>
            <person name="Markowitz V."/>
            <person name="Hugenholtz P."/>
            <person name="Kyrpides N.C."/>
            <person name="Klenk H.P."/>
        </authorList>
    </citation>
    <scope>NUCLEOTIDE SEQUENCE [LARGE SCALE GENOMIC DNA]</scope>
    <source>
        <strain evidence="3">DSM 17365 / JCM 13257 / WB4</strain>
    </source>
</reference>
<feature type="transmembrane region" description="Helical" evidence="1">
    <location>
        <begin position="35"/>
        <end position="53"/>
    </location>
</feature>
<keyword evidence="1" id="KW-1133">Transmembrane helix</keyword>
<dbReference type="EMBL" id="CP002345">
    <property type="protein sequence ID" value="ADQ78219.1"/>
    <property type="molecule type" value="Genomic_DNA"/>
</dbReference>
<evidence type="ECO:0000313" key="2">
    <source>
        <dbReference type="EMBL" id="ADQ78219.1"/>
    </source>
</evidence>
<protein>
    <submittedName>
        <fullName evidence="2">Pentapeptide repeat-containing protein</fullName>
    </submittedName>
</protein>
<evidence type="ECO:0000313" key="3">
    <source>
        <dbReference type="Proteomes" id="UP000008718"/>
    </source>
</evidence>
<dbReference type="HOGENOM" id="CLU_2956341_0_0_10"/>
<dbReference type="AlphaFoldDB" id="E4T0U4"/>
<keyword evidence="1" id="KW-0472">Membrane</keyword>
<keyword evidence="1" id="KW-0812">Transmembrane</keyword>
<reference key="1">
    <citation type="submission" date="2010-11" db="EMBL/GenBank/DDBJ databases">
        <title>The complete genome of Paludibacter propionicigenes DSM 17365.</title>
        <authorList>
            <consortium name="US DOE Joint Genome Institute (JGI-PGF)"/>
            <person name="Lucas S."/>
            <person name="Copeland A."/>
            <person name="Lapidus A."/>
            <person name="Bruce D."/>
            <person name="Goodwin L."/>
            <person name="Pitluck S."/>
            <person name="Kyrpides N."/>
            <person name="Mavromatis K."/>
            <person name="Ivanova N."/>
            <person name="Munk A.C."/>
            <person name="Brettin T."/>
            <person name="Detter J.C."/>
            <person name="Han C."/>
            <person name="Tapia R."/>
            <person name="Land M."/>
            <person name="Hauser L."/>
            <person name="Markowitz V."/>
            <person name="Cheng J.-F."/>
            <person name="Hugenholtz P."/>
            <person name="Woyke T."/>
            <person name="Wu D."/>
            <person name="Gronow S."/>
            <person name="Wellnitz S."/>
            <person name="Brambilla E."/>
            <person name="Klenk H.-P."/>
            <person name="Eisen J.A."/>
        </authorList>
    </citation>
    <scope>NUCLEOTIDE SEQUENCE</scope>
    <source>
        <strain>WB4</strain>
    </source>
</reference>
<proteinExistence type="predicted"/>
<accession>E4T0U4</accession>